<evidence type="ECO:0000313" key="8">
    <source>
        <dbReference type="EMBL" id="SVD83618.1"/>
    </source>
</evidence>
<evidence type="ECO:0000256" key="3">
    <source>
        <dbReference type="ARBA" id="ARBA00022475"/>
    </source>
</evidence>
<keyword evidence="4 7" id="KW-0812">Transmembrane</keyword>
<protein>
    <recommendedName>
        <fullName evidence="9">ABC transmembrane type-1 domain-containing protein</fullName>
    </recommendedName>
</protein>
<dbReference type="Gene3D" id="1.10.3720.10">
    <property type="entry name" value="MetI-like"/>
    <property type="match status" value="1"/>
</dbReference>
<feature type="non-terminal residue" evidence="8">
    <location>
        <position position="168"/>
    </location>
</feature>
<dbReference type="PANTHER" id="PTHR43744:SF12">
    <property type="entry name" value="ABC TRANSPORTER PERMEASE PROTEIN MG189-RELATED"/>
    <property type="match status" value="1"/>
</dbReference>
<keyword evidence="2" id="KW-0813">Transport</keyword>
<dbReference type="PANTHER" id="PTHR43744">
    <property type="entry name" value="ABC TRANSPORTER PERMEASE PROTEIN MG189-RELATED-RELATED"/>
    <property type="match status" value="1"/>
</dbReference>
<evidence type="ECO:0000256" key="7">
    <source>
        <dbReference type="SAM" id="Phobius"/>
    </source>
</evidence>
<evidence type="ECO:0000256" key="4">
    <source>
        <dbReference type="ARBA" id="ARBA00022692"/>
    </source>
</evidence>
<evidence type="ECO:0000256" key="5">
    <source>
        <dbReference type="ARBA" id="ARBA00022989"/>
    </source>
</evidence>
<dbReference type="InterPro" id="IPR035906">
    <property type="entry name" value="MetI-like_sf"/>
</dbReference>
<feature type="transmembrane region" description="Helical" evidence="7">
    <location>
        <begin position="126"/>
        <end position="148"/>
    </location>
</feature>
<keyword evidence="6 7" id="KW-0472">Membrane</keyword>
<dbReference type="GO" id="GO:0005886">
    <property type="term" value="C:plasma membrane"/>
    <property type="evidence" value="ECO:0007669"/>
    <property type="project" value="UniProtKB-SubCell"/>
</dbReference>
<accession>A0A382YM88</accession>
<evidence type="ECO:0008006" key="9">
    <source>
        <dbReference type="Google" id="ProtNLM"/>
    </source>
</evidence>
<keyword evidence="3" id="KW-1003">Cell membrane</keyword>
<evidence type="ECO:0000256" key="1">
    <source>
        <dbReference type="ARBA" id="ARBA00004651"/>
    </source>
</evidence>
<proteinExistence type="predicted"/>
<name>A0A382YM88_9ZZZZ</name>
<dbReference type="AlphaFoldDB" id="A0A382YM88"/>
<organism evidence="8">
    <name type="scientific">marine metagenome</name>
    <dbReference type="NCBI Taxonomy" id="408172"/>
    <lineage>
        <taxon>unclassified sequences</taxon>
        <taxon>metagenomes</taxon>
        <taxon>ecological metagenomes</taxon>
    </lineage>
</organism>
<dbReference type="EMBL" id="UINC01176477">
    <property type="protein sequence ID" value="SVD83618.1"/>
    <property type="molecule type" value="Genomic_DNA"/>
</dbReference>
<comment type="subcellular location">
    <subcellularLocation>
        <location evidence="1">Cell membrane</location>
        <topology evidence="1">Multi-pass membrane protein</topology>
    </subcellularLocation>
</comment>
<sequence length="168" mass="19247">MSIASPTTPESAVSKSASGSWKLRQKLHKTTVYLTLIALSIIFMAPLMWMFSTSLKQSWEVVQRPPIWIPSELMWNNYWEGWTALPFNTFFRNSLMIALHNVFANLITCSLAAFAFARLRAPGRNVFFIAILATMMMPFEVTIIPHFLLWMHIGNFTREHFGFVAGIN</sequence>
<reference evidence="8" key="1">
    <citation type="submission" date="2018-05" db="EMBL/GenBank/DDBJ databases">
        <authorList>
            <person name="Lanie J.A."/>
            <person name="Ng W.-L."/>
            <person name="Kazmierczak K.M."/>
            <person name="Andrzejewski T.M."/>
            <person name="Davidsen T.M."/>
            <person name="Wayne K.J."/>
            <person name="Tettelin H."/>
            <person name="Glass J.I."/>
            <person name="Rusch D."/>
            <person name="Podicherti R."/>
            <person name="Tsui H.-C.T."/>
            <person name="Winkler M.E."/>
        </authorList>
    </citation>
    <scope>NUCLEOTIDE SEQUENCE</scope>
</reference>
<feature type="transmembrane region" description="Helical" evidence="7">
    <location>
        <begin position="32"/>
        <end position="51"/>
    </location>
</feature>
<feature type="transmembrane region" description="Helical" evidence="7">
    <location>
        <begin position="95"/>
        <end position="119"/>
    </location>
</feature>
<gene>
    <name evidence="8" type="ORF">METZ01_LOCUS436472</name>
</gene>
<dbReference type="SUPFAM" id="SSF161098">
    <property type="entry name" value="MetI-like"/>
    <property type="match status" value="1"/>
</dbReference>
<evidence type="ECO:0000256" key="2">
    <source>
        <dbReference type="ARBA" id="ARBA00022448"/>
    </source>
</evidence>
<evidence type="ECO:0000256" key="6">
    <source>
        <dbReference type="ARBA" id="ARBA00023136"/>
    </source>
</evidence>
<keyword evidence="5 7" id="KW-1133">Transmembrane helix</keyword>